<evidence type="ECO:0000256" key="3">
    <source>
        <dbReference type="ARBA" id="ARBA00022989"/>
    </source>
</evidence>
<dbReference type="RefSeq" id="WP_056967203.1">
    <property type="nucleotide sequence ID" value="NZ_AYZF01000002.1"/>
</dbReference>
<feature type="transmembrane region" description="Helical" evidence="5">
    <location>
        <begin position="127"/>
        <end position="145"/>
    </location>
</feature>
<evidence type="ECO:0000256" key="5">
    <source>
        <dbReference type="SAM" id="Phobius"/>
    </source>
</evidence>
<evidence type="ECO:0000313" key="7">
    <source>
        <dbReference type="Proteomes" id="UP000050961"/>
    </source>
</evidence>
<dbReference type="eggNOG" id="COG0531">
    <property type="taxonomic scope" value="Bacteria"/>
</dbReference>
<dbReference type="PIRSF" id="PIRSF006060">
    <property type="entry name" value="AA_transporter"/>
    <property type="match status" value="1"/>
</dbReference>
<dbReference type="GO" id="GO:0016020">
    <property type="term" value="C:membrane"/>
    <property type="evidence" value="ECO:0007669"/>
    <property type="project" value="UniProtKB-SubCell"/>
</dbReference>
<evidence type="ECO:0000256" key="4">
    <source>
        <dbReference type="ARBA" id="ARBA00023136"/>
    </source>
</evidence>
<dbReference type="PATRIC" id="fig|1423806.3.peg.867"/>
<keyword evidence="2 5" id="KW-0812">Transmembrane</keyword>
<feature type="transmembrane region" description="Helical" evidence="5">
    <location>
        <begin position="196"/>
        <end position="214"/>
    </location>
</feature>
<evidence type="ECO:0000256" key="1">
    <source>
        <dbReference type="ARBA" id="ARBA00004141"/>
    </source>
</evidence>
<gene>
    <name evidence="6" type="ORF">FD15_GL000853</name>
</gene>
<feature type="transmembrane region" description="Helical" evidence="5">
    <location>
        <begin position="88"/>
        <end position="121"/>
    </location>
</feature>
<reference evidence="6 7" key="1">
    <citation type="journal article" date="2015" name="Genome Announc.">
        <title>Expanding the biotechnology potential of lactobacilli through comparative genomics of 213 strains and associated genera.</title>
        <authorList>
            <person name="Sun Z."/>
            <person name="Harris H.M."/>
            <person name="McCann A."/>
            <person name="Guo C."/>
            <person name="Argimon S."/>
            <person name="Zhang W."/>
            <person name="Yang X."/>
            <person name="Jeffery I.B."/>
            <person name="Cooney J.C."/>
            <person name="Kagawa T.F."/>
            <person name="Liu W."/>
            <person name="Song Y."/>
            <person name="Salvetti E."/>
            <person name="Wrobel A."/>
            <person name="Rasinkangas P."/>
            <person name="Parkhill J."/>
            <person name="Rea M.C."/>
            <person name="O'Sullivan O."/>
            <person name="Ritari J."/>
            <person name="Douillard F.P."/>
            <person name="Paul Ross R."/>
            <person name="Yang R."/>
            <person name="Briner A.E."/>
            <person name="Felis G.E."/>
            <person name="de Vos W.M."/>
            <person name="Barrangou R."/>
            <person name="Klaenhammer T.R."/>
            <person name="Caufield P.W."/>
            <person name="Cui Y."/>
            <person name="Zhang H."/>
            <person name="O'Toole P.W."/>
        </authorList>
    </citation>
    <scope>NUCLEOTIDE SEQUENCE [LARGE SCALE GENOMIC DNA]</scope>
    <source>
        <strain evidence="6 7">DSM 21376</strain>
    </source>
</reference>
<dbReference type="EMBL" id="AYZF01000002">
    <property type="protein sequence ID" value="KRN07567.1"/>
    <property type="molecule type" value="Genomic_DNA"/>
</dbReference>
<protein>
    <submittedName>
        <fullName evidence="6">Amino acid permease-associated protein</fullName>
    </submittedName>
</protein>
<dbReference type="AlphaFoldDB" id="A0A0R2DUD6"/>
<dbReference type="PANTHER" id="PTHR11785:SF512">
    <property type="entry name" value="SOBREMESA, ISOFORM B"/>
    <property type="match status" value="1"/>
</dbReference>
<dbReference type="STRING" id="1423806.FD15_GL000853"/>
<feature type="transmembrane region" description="Helical" evidence="5">
    <location>
        <begin position="43"/>
        <end position="67"/>
    </location>
</feature>
<feature type="transmembrane region" description="Helical" evidence="5">
    <location>
        <begin position="356"/>
        <end position="378"/>
    </location>
</feature>
<feature type="transmembrane region" description="Helical" evidence="5">
    <location>
        <begin position="152"/>
        <end position="176"/>
    </location>
</feature>
<evidence type="ECO:0000256" key="2">
    <source>
        <dbReference type="ARBA" id="ARBA00022692"/>
    </source>
</evidence>
<comment type="caution">
    <text evidence="6">The sequence shown here is derived from an EMBL/GenBank/DDBJ whole genome shotgun (WGS) entry which is preliminary data.</text>
</comment>
<dbReference type="Gene3D" id="1.20.1740.10">
    <property type="entry name" value="Amino acid/polyamine transporter I"/>
    <property type="match status" value="1"/>
</dbReference>
<dbReference type="Proteomes" id="UP000050961">
    <property type="component" value="Unassembled WGS sequence"/>
</dbReference>
<proteinExistence type="predicted"/>
<feature type="transmembrane region" description="Helical" evidence="5">
    <location>
        <begin position="331"/>
        <end position="350"/>
    </location>
</feature>
<feature type="transmembrane region" description="Helical" evidence="5">
    <location>
        <begin position="270"/>
        <end position="294"/>
    </location>
</feature>
<dbReference type="Pfam" id="PF13520">
    <property type="entry name" value="AA_permease_2"/>
    <property type="match status" value="1"/>
</dbReference>
<dbReference type="InterPro" id="IPR050598">
    <property type="entry name" value="AminoAcid_Transporter"/>
</dbReference>
<feature type="transmembrane region" description="Helical" evidence="5">
    <location>
        <begin position="390"/>
        <end position="411"/>
    </location>
</feature>
<feature type="transmembrane region" description="Helical" evidence="5">
    <location>
        <begin position="226"/>
        <end position="250"/>
    </location>
</feature>
<evidence type="ECO:0000313" key="6">
    <source>
        <dbReference type="EMBL" id="KRN07567.1"/>
    </source>
</evidence>
<sequence>MKEQVKLKRTLGLWSSLAMVIGTVIGSGIFFKQASVLDYSHSTTMALLAWLFGGLLTLASGLTIAEIGAQMPHTGGLYVYMEKIYGKLWGFLSGWMQIIIYGPAMIAALGSYLAILLVAFFGLSSSWQHPLAILSVALITFFNLLSNRYGAAFQILTTIGKFIPIIAIIIFGLFFGDHNALGNVATQASTGATGNFGVAILATLFAYDGWILLANMGGEIKNPQKLLPLAIIWGLVIVLLAYVLVTWGVFSVLSADQIHQFGENTTPHFATIAFGSLGGKLLSIGIIISIAGCLNGKVMSFPRIMYAMAKNNDLPFSKQLSYLNAKTRSPMVSTLTIFAIAVLMILTVNADRLTELCIFTVYCFYVMAFFGLFKLRLIRPQLPRPFSVPLYPWIPIIAIGGAIFVLISEIISDTQGVFVSLIIVVVGIPIYFYKNKFRNDNHLQH</sequence>
<accession>A0A0R2DUD6</accession>
<organism evidence="6 7">
    <name type="scientific">Liquorilactobacillus sucicola DSM 21376 = JCM 15457</name>
    <dbReference type="NCBI Taxonomy" id="1423806"/>
    <lineage>
        <taxon>Bacteria</taxon>
        <taxon>Bacillati</taxon>
        <taxon>Bacillota</taxon>
        <taxon>Bacilli</taxon>
        <taxon>Lactobacillales</taxon>
        <taxon>Lactobacillaceae</taxon>
        <taxon>Liquorilactobacillus</taxon>
    </lineage>
</organism>
<feature type="transmembrane region" description="Helical" evidence="5">
    <location>
        <begin position="12"/>
        <end position="31"/>
    </location>
</feature>
<keyword evidence="4 5" id="KW-0472">Membrane</keyword>
<feature type="transmembrane region" description="Helical" evidence="5">
    <location>
        <begin position="417"/>
        <end position="433"/>
    </location>
</feature>
<keyword evidence="3 5" id="KW-1133">Transmembrane helix</keyword>
<dbReference type="InterPro" id="IPR002293">
    <property type="entry name" value="AA/rel_permease1"/>
</dbReference>
<keyword evidence="7" id="KW-1185">Reference proteome</keyword>
<name>A0A0R2DUD6_9LACO</name>
<comment type="subcellular location">
    <subcellularLocation>
        <location evidence="1">Membrane</location>
        <topology evidence="1">Multi-pass membrane protein</topology>
    </subcellularLocation>
</comment>
<dbReference type="PANTHER" id="PTHR11785">
    <property type="entry name" value="AMINO ACID TRANSPORTER"/>
    <property type="match status" value="1"/>
</dbReference>
<dbReference type="GO" id="GO:0015179">
    <property type="term" value="F:L-amino acid transmembrane transporter activity"/>
    <property type="evidence" value="ECO:0007669"/>
    <property type="project" value="TreeGrafter"/>
</dbReference>